<dbReference type="SUPFAM" id="SSF53706">
    <property type="entry name" value="Formate dehydrogenase/DMSO reductase, domains 1-3"/>
    <property type="match status" value="1"/>
</dbReference>
<gene>
    <name evidence="1" type="ORF">CDSM653_01860</name>
</gene>
<comment type="caution">
    <text evidence="1">The sequence shown here is derived from an EMBL/GenBank/DDBJ whole genome shotgun (WGS) entry which is preliminary data.</text>
</comment>
<sequence>MEVKEITCIVCPLGCRIKVEMEGGEIKSIKGYSCPKGLEYAKNEVTMPKRMVTTSVRAKGGHLPLLSVRTKEPVPKEKIHEIMLELAKIEVKAPVKIGDVIVKNILGTGVDVIATRNLYKKEVS</sequence>
<evidence type="ECO:0008006" key="3">
    <source>
        <dbReference type="Google" id="ProtNLM"/>
    </source>
</evidence>
<organism evidence="1 2">
    <name type="scientific">Caldanaerobacter subterraneus subsp. pacificus DSM 12653</name>
    <dbReference type="NCBI Taxonomy" id="391606"/>
    <lineage>
        <taxon>Bacteria</taxon>
        <taxon>Bacillati</taxon>
        <taxon>Bacillota</taxon>
        <taxon>Clostridia</taxon>
        <taxon>Thermoanaerobacterales</taxon>
        <taxon>Thermoanaerobacteraceae</taxon>
        <taxon>Caldanaerobacter</taxon>
    </lineage>
</organism>
<proteinExistence type="predicted"/>
<reference evidence="2" key="3">
    <citation type="submission" date="2015-02" db="EMBL/GenBank/DDBJ databases">
        <title>Genome analysis of three genomes within the thermophilic hydrogenogenic bacterial species Caldanaerobacter subterraneus.</title>
        <authorList>
            <person name="Sant'Anna F.H."/>
            <person name="Lebedinsky A."/>
            <person name="Sokolova T."/>
            <person name="Robb F.T."/>
            <person name="Gonzalez J.M."/>
        </authorList>
    </citation>
    <scope>NUCLEOTIDE SEQUENCE [LARGE SCALE GENOMIC DNA]</scope>
    <source>
        <strain evidence="2">DSM 12653</strain>
    </source>
</reference>
<dbReference type="SUPFAM" id="SSF160148">
    <property type="entry name" value="CPE0013-like"/>
    <property type="match status" value="1"/>
</dbReference>
<accession>A0A0F5PMB9</accession>
<reference evidence="1 2" key="1">
    <citation type="submission" date="2008-07" db="EMBL/GenBank/DDBJ databases">
        <authorList>
            <person name="Gonzalez J."/>
            <person name="Sokolova T."/>
            <person name="Ferriera S."/>
            <person name="Johnson J."/>
            <person name="Kravitz S."/>
            <person name="Beeson K."/>
            <person name="Sutton G."/>
            <person name="Rogers Y.-H."/>
            <person name="Friedman R."/>
            <person name="Frazier M."/>
            <person name="Venter J.C."/>
        </authorList>
    </citation>
    <scope>NUCLEOTIDE SEQUENCE [LARGE SCALE GENOMIC DNA]</scope>
    <source>
        <strain evidence="1 2">DSM 12653</strain>
    </source>
</reference>
<dbReference type="PANTHER" id="PTHR39450">
    <property type="entry name" value="MOLYBDOPTERIN OXIDOREDUCTASE, 4FE-4S CLUSTER-BINDING SUBUNIT"/>
    <property type="match status" value="1"/>
</dbReference>
<name>A0A0F5PMB9_9THEO</name>
<evidence type="ECO:0000313" key="2">
    <source>
        <dbReference type="Proteomes" id="UP000010146"/>
    </source>
</evidence>
<dbReference type="AlphaFoldDB" id="A0A0F5PMB9"/>
<dbReference type="PANTHER" id="PTHR39450:SF1">
    <property type="entry name" value="DUF1667 DOMAIN-CONTAINING PROTEIN"/>
    <property type="match status" value="1"/>
</dbReference>
<dbReference type="InterPro" id="IPR012460">
    <property type="entry name" value="DUF1667"/>
</dbReference>
<dbReference type="Proteomes" id="UP000010146">
    <property type="component" value="Unassembled WGS sequence"/>
</dbReference>
<dbReference type="InterPro" id="IPR036593">
    <property type="entry name" value="CPE0013-like_sf"/>
</dbReference>
<evidence type="ECO:0000313" key="1">
    <source>
        <dbReference type="EMBL" id="KKC29009.1"/>
    </source>
</evidence>
<protein>
    <recommendedName>
        <fullName evidence="3">Molybdopterin oxidoreductase</fullName>
    </recommendedName>
</protein>
<dbReference type="Pfam" id="PF07892">
    <property type="entry name" value="DUF1667"/>
    <property type="match status" value="1"/>
</dbReference>
<dbReference type="EMBL" id="ABXP02000106">
    <property type="protein sequence ID" value="KKC29009.1"/>
    <property type="molecule type" value="Genomic_DNA"/>
</dbReference>
<dbReference type="Gene3D" id="3.10.530.10">
    <property type="entry name" value="CPE0013-like"/>
    <property type="match status" value="1"/>
</dbReference>
<dbReference type="RefSeq" id="WP_011026125.1">
    <property type="nucleotide sequence ID" value="NZ_ABXP02000106.1"/>
</dbReference>
<reference evidence="1 2" key="2">
    <citation type="journal article" date="2015" name="BMC Genomics">
        <title>Analysis of three genomes within the thermophilic bacterial species Caldanaerobacter subterraneus with a focus on carbon monoxide dehydrogenase evolution and hydrolase diversity.</title>
        <authorList>
            <person name="Sant'Anna F.H."/>
            <person name="Lebedinsky A.V."/>
            <person name="Sokolova T.G."/>
            <person name="Robb F.T."/>
            <person name="Gonzalez J.M."/>
        </authorList>
    </citation>
    <scope>NUCLEOTIDE SEQUENCE [LARGE SCALE GENOMIC DNA]</scope>
    <source>
        <strain evidence="1 2">DSM 12653</strain>
    </source>
</reference>